<evidence type="ECO:0000259" key="3">
    <source>
        <dbReference type="Pfam" id="PF05004"/>
    </source>
</evidence>
<feature type="region of interest" description="Disordered" evidence="2">
    <location>
        <begin position="1"/>
        <end position="36"/>
    </location>
</feature>
<dbReference type="AlphaFoldDB" id="D2V1E2"/>
<evidence type="ECO:0000256" key="1">
    <source>
        <dbReference type="ARBA" id="ARBA00008828"/>
    </source>
</evidence>
<dbReference type="OMA" id="AIQCCAK"/>
<feature type="domain" description="Interferon-related developmental regulator N-terminal" evidence="3">
    <location>
        <begin position="31"/>
        <end position="332"/>
    </location>
</feature>
<dbReference type="RefSeq" id="XP_002681894.1">
    <property type="nucleotide sequence ID" value="XM_002681848.1"/>
</dbReference>
<evidence type="ECO:0000256" key="2">
    <source>
        <dbReference type="SAM" id="MobiDB-lite"/>
    </source>
</evidence>
<evidence type="ECO:0000313" key="5">
    <source>
        <dbReference type="Proteomes" id="UP000006671"/>
    </source>
</evidence>
<dbReference type="InterPro" id="IPR039777">
    <property type="entry name" value="IFRD"/>
</dbReference>
<protein>
    <submittedName>
        <fullName evidence="4">Predicted protein</fullName>
    </submittedName>
</protein>
<dbReference type="FunCoup" id="D2V1E2">
    <property type="interactions" value="31"/>
</dbReference>
<dbReference type="STRING" id="5762.D2V1E2"/>
<feature type="compositionally biased region" description="Acidic residues" evidence="2">
    <location>
        <begin position="19"/>
        <end position="30"/>
    </location>
</feature>
<organism evidence="5">
    <name type="scientific">Naegleria gruberi</name>
    <name type="common">Amoeba</name>
    <dbReference type="NCBI Taxonomy" id="5762"/>
    <lineage>
        <taxon>Eukaryota</taxon>
        <taxon>Discoba</taxon>
        <taxon>Heterolobosea</taxon>
        <taxon>Tetramitia</taxon>
        <taxon>Eutetramitia</taxon>
        <taxon>Vahlkampfiidae</taxon>
        <taxon>Naegleria</taxon>
    </lineage>
</organism>
<dbReference type="GeneID" id="8855152"/>
<dbReference type="InterPro" id="IPR016024">
    <property type="entry name" value="ARM-type_fold"/>
</dbReference>
<dbReference type="SUPFAM" id="SSF48371">
    <property type="entry name" value="ARM repeat"/>
    <property type="match status" value="1"/>
</dbReference>
<dbReference type="InParanoid" id="D2V1E2"/>
<dbReference type="OrthoDB" id="686784at2759"/>
<dbReference type="EMBL" id="GG738848">
    <property type="protein sequence ID" value="EFC49150.1"/>
    <property type="molecule type" value="Genomic_DNA"/>
</dbReference>
<dbReference type="PANTHER" id="PTHR12354">
    <property type="entry name" value="INTERFERON-RELATED DEVELOPMENTAL REGULATOR"/>
    <property type="match status" value="1"/>
</dbReference>
<name>D2V1E2_NAEGR</name>
<comment type="similarity">
    <text evidence="1">Belongs to the IFRD family.</text>
</comment>
<proteinExistence type="inferred from homology"/>
<dbReference type="Proteomes" id="UP000006671">
    <property type="component" value="Unassembled WGS sequence"/>
</dbReference>
<reference evidence="4 5" key="1">
    <citation type="journal article" date="2010" name="Cell">
        <title>The genome of Naegleria gruberi illuminates early eukaryotic versatility.</title>
        <authorList>
            <person name="Fritz-Laylin L.K."/>
            <person name="Prochnik S.E."/>
            <person name="Ginger M.L."/>
            <person name="Dacks J.B."/>
            <person name="Carpenter M.L."/>
            <person name="Field M.C."/>
            <person name="Kuo A."/>
            <person name="Paredez A."/>
            <person name="Chapman J."/>
            <person name="Pham J."/>
            <person name="Shu S."/>
            <person name="Neupane R."/>
            <person name="Cipriano M."/>
            <person name="Mancuso J."/>
            <person name="Tu H."/>
            <person name="Salamov A."/>
            <person name="Lindquist E."/>
            <person name="Shapiro H."/>
            <person name="Lucas S."/>
            <person name="Grigoriev I.V."/>
            <person name="Cande W.Z."/>
            <person name="Fulton C."/>
            <person name="Rokhsar D.S."/>
            <person name="Dawson S.C."/>
        </authorList>
    </citation>
    <scope>NUCLEOTIDE SEQUENCE [LARGE SCALE GENOMIC DNA]</scope>
    <source>
        <strain evidence="4 5">NEG-M</strain>
    </source>
</reference>
<evidence type="ECO:0000313" key="4">
    <source>
        <dbReference type="EMBL" id="EFC49150.1"/>
    </source>
</evidence>
<dbReference type="KEGG" id="ngr:NAEGRDRAFT_62548"/>
<keyword evidence="5" id="KW-1185">Reference proteome</keyword>
<dbReference type="InterPro" id="IPR007701">
    <property type="entry name" value="Interferon-rel_develop_reg_N"/>
</dbReference>
<dbReference type="VEuPathDB" id="AmoebaDB:NAEGRDRAFT_62548"/>
<sequence>MPKKTKKEIKDERLKSALADEDSDSYDEQSDVSTSTMARHATMEQLATELSEGIENLTEKAAAKRLEGLTTICKIMKLRYIIEILGGQLESLINGAIQCCAKSTSAEETILAFNLFTLISTTIGGCSSANDQRNLFGSKSLNTSKSASVILTEDNSLRMKEVLTRHADAATKKKSEVRCEALFSLSVLEFMDCSPEDLILEKENNKLDVFKQYWNDQDEQVASTAIEGWSLLATMIPNKYKVSILVPSSLKLLSSIIASETKSSSEKIAAGQAVALLFDAINNMEDSSIAQVEYDNLVTAMNKVASISTKSVSKKERATQRMNFRNFVNTVEDGDCPVEEMNVSGNVLLFENWDRLVQLVNFKRVLEGGILEHFKFNSNLQLAFGVDGMDLSVEKQASKLDSMQKKFYLSKNSDFNKNDTLEKNKLTRQFSNYVQTEED</sequence>
<dbReference type="PANTHER" id="PTHR12354:SF1">
    <property type="entry name" value="INTERFERON-RELATED DEVELOPMENTAL REGULATOR 1"/>
    <property type="match status" value="1"/>
</dbReference>
<dbReference type="Pfam" id="PF05004">
    <property type="entry name" value="IFRD"/>
    <property type="match status" value="1"/>
</dbReference>
<dbReference type="eggNOG" id="KOG2842">
    <property type="taxonomic scope" value="Eukaryota"/>
</dbReference>
<accession>D2V1E2</accession>
<gene>
    <name evidence="4" type="ORF">NAEGRDRAFT_62548</name>
</gene>